<sequence>MQEEEEAKERKNKKRAAKLQRKAERIAEMDKRLELKLALRTDDFFEKIEANLGPVIELARQVQGKNKGISQPASASGSGSDSGDSATEDIRRQTRNQTIRDKRKRGPEPVFEGNPPMITPTKRTPQTVRGKRVTTTCRVKPKSQLTTKLSPYMDKRKGSPGSTIAKLKFRNKVIDEIRGLDAQELQAICKAEGVPYHGKIESIFDIASYRTRVEFGEIQTEEASNLVEIEDEVSTTLEDNEPESKA</sequence>
<gene>
    <name evidence="2" type="ORF">CBR_g36444</name>
</gene>
<dbReference type="AlphaFoldDB" id="A0A388LKW0"/>
<feature type="compositionally biased region" description="Low complexity" evidence="1">
    <location>
        <begin position="73"/>
        <end position="85"/>
    </location>
</feature>
<keyword evidence="3" id="KW-1185">Reference proteome</keyword>
<dbReference type="Proteomes" id="UP000265515">
    <property type="component" value="Unassembled WGS sequence"/>
</dbReference>
<feature type="compositionally biased region" description="Polar residues" evidence="1">
    <location>
        <begin position="121"/>
        <end position="133"/>
    </location>
</feature>
<dbReference type="EMBL" id="BFEA01000422">
    <property type="protein sequence ID" value="GBG82917.1"/>
    <property type="molecule type" value="Genomic_DNA"/>
</dbReference>
<feature type="region of interest" description="Disordered" evidence="1">
    <location>
        <begin position="63"/>
        <end position="133"/>
    </location>
</feature>
<feature type="region of interest" description="Disordered" evidence="1">
    <location>
        <begin position="1"/>
        <end position="26"/>
    </location>
</feature>
<comment type="caution">
    <text evidence="2">The sequence shown here is derived from an EMBL/GenBank/DDBJ whole genome shotgun (WGS) entry which is preliminary data.</text>
</comment>
<evidence type="ECO:0000256" key="1">
    <source>
        <dbReference type="SAM" id="MobiDB-lite"/>
    </source>
</evidence>
<reference evidence="2 3" key="1">
    <citation type="journal article" date="2018" name="Cell">
        <title>The Chara Genome: Secondary Complexity and Implications for Plant Terrestrialization.</title>
        <authorList>
            <person name="Nishiyama T."/>
            <person name="Sakayama H."/>
            <person name="Vries J.D."/>
            <person name="Buschmann H."/>
            <person name="Saint-Marcoux D."/>
            <person name="Ullrich K.K."/>
            <person name="Haas F.B."/>
            <person name="Vanderstraeten L."/>
            <person name="Becker D."/>
            <person name="Lang D."/>
            <person name="Vosolsobe S."/>
            <person name="Rombauts S."/>
            <person name="Wilhelmsson P.K.I."/>
            <person name="Janitza P."/>
            <person name="Kern R."/>
            <person name="Heyl A."/>
            <person name="Rumpler F."/>
            <person name="Villalobos L.I.A.C."/>
            <person name="Clay J.M."/>
            <person name="Skokan R."/>
            <person name="Toyoda A."/>
            <person name="Suzuki Y."/>
            <person name="Kagoshima H."/>
            <person name="Schijlen E."/>
            <person name="Tajeshwar N."/>
            <person name="Catarino B."/>
            <person name="Hetherington A.J."/>
            <person name="Saltykova A."/>
            <person name="Bonnot C."/>
            <person name="Breuninger H."/>
            <person name="Symeonidi A."/>
            <person name="Radhakrishnan G.V."/>
            <person name="Van Nieuwerburgh F."/>
            <person name="Deforce D."/>
            <person name="Chang C."/>
            <person name="Karol K.G."/>
            <person name="Hedrich R."/>
            <person name="Ulvskov P."/>
            <person name="Glockner G."/>
            <person name="Delwiche C.F."/>
            <person name="Petrasek J."/>
            <person name="Van de Peer Y."/>
            <person name="Friml J."/>
            <person name="Beilby M."/>
            <person name="Dolan L."/>
            <person name="Kohara Y."/>
            <person name="Sugano S."/>
            <person name="Fujiyama A."/>
            <person name="Delaux P.-M."/>
            <person name="Quint M."/>
            <person name="TheiBen G."/>
            <person name="Hagemann M."/>
            <person name="Harholt J."/>
            <person name="Dunand C."/>
            <person name="Zachgo S."/>
            <person name="Langdale J."/>
            <person name="Maumus F."/>
            <person name="Straeten D.V.D."/>
            <person name="Gould S.B."/>
            <person name="Rensing S.A."/>
        </authorList>
    </citation>
    <scope>NUCLEOTIDE SEQUENCE [LARGE SCALE GENOMIC DNA]</scope>
    <source>
        <strain evidence="2 3">S276</strain>
    </source>
</reference>
<evidence type="ECO:0000313" key="2">
    <source>
        <dbReference type="EMBL" id="GBG82917.1"/>
    </source>
</evidence>
<accession>A0A388LKW0</accession>
<name>A0A388LKW0_CHABU</name>
<feature type="compositionally biased region" description="Basic residues" evidence="1">
    <location>
        <begin position="10"/>
        <end position="20"/>
    </location>
</feature>
<proteinExistence type="predicted"/>
<dbReference type="Gramene" id="GBG82917">
    <property type="protein sequence ID" value="GBG82917"/>
    <property type="gene ID" value="CBR_g36444"/>
</dbReference>
<protein>
    <submittedName>
        <fullName evidence="2">Uncharacterized protein</fullName>
    </submittedName>
</protein>
<organism evidence="2 3">
    <name type="scientific">Chara braunii</name>
    <name type="common">Braun's stonewort</name>
    <dbReference type="NCBI Taxonomy" id="69332"/>
    <lineage>
        <taxon>Eukaryota</taxon>
        <taxon>Viridiplantae</taxon>
        <taxon>Streptophyta</taxon>
        <taxon>Charophyceae</taxon>
        <taxon>Charales</taxon>
        <taxon>Characeae</taxon>
        <taxon>Chara</taxon>
    </lineage>
</organism>
<evidence type="ECO:0000313" key="3">
    <source>
        <dbReference type="Proteomes" id="UP000265515"/>
    </source>
</evidence>